<feature type="compositionally biased region" description="Low complexity" evidence="6">
    <location>
        <begin position="37"/>
        <end position="50"/>
    </location>
</feature>
<evidence type="ECO:0000256" key="4">
    <source>
        <dbReference type="PROSITE-ProRule" id="PRU00091"/>
    </source>
</evidence>
<feature type="region of interest" description="Disordered" evidence="6">
    <location>
        <begin position="1"/>
        <end position="60"/>
    </location>
</feature>
<accession>A0A914BUS3</accession>
<dbReference type="AlphaFoldDB" id="A0A914BUS3"/>
<dbReference type="Pfam" id="PF09311">
    <property type="entry name" value="Rab5-bind"/>
    <property type="match status" value="1"/>
</dbReference>
<dbReference type="InterPro" id="IPR011011">
    <property type="entry name" value="Znf_FYVE_PHD"/>
</dbReference>
<dbReference type="InterPro" id="IPR000306">
    <property type="entry name" value="Znf_FYVE"/>
</dbReference>
<dbReference type="PROSITE" id="PS50178">
    <property type="entry name" value="ZF_FYVE"/>
    <property type="match status" value="1"/>
</dbReference>
<organism evidence="8 9">
    <name type="scientific">Acrobeloides nanus</name>
    <dbReference type="NCBI Taxonomy" id="290746"/>
    <lineage>
        <taxon>Eukaryota</taxon>
        <taxon>Metazoa</taxon>
        <taxon>Ecdysozoa</taxon>
        <taxon>Nematoda</taxon>
        <taxon>Chromadorea</taxon>
        <taxon>Rhabditida</taxon>
        <taxon>Tylenchina</taxon>
        <taxon>Cephalobomorpha</taxon>
        <taxon>Cephaloboidea</taxon>
        <taxon>Cephalobidae</taxon>
        <taxon>Acrobeloides</taxon>
    </lineage>
</organism>
<evidence type="ECO:0000313" key="9">
    <source>
        <dbReference type="WBParaSite" id="ACRNAN_Path_1038.g3979.t1"/>
    </source>
</evidence>
<feature type="coiled-coil region" evidence="5">
    <location>
        <begin position="212"/>
        <end position="348"/>
    </location>
</feature>
<evidence type="ECO:0000256" key="6">
    <source>
        <dbReference type="SAM" id="MobiDB-lite"/>
    </source>
</evidence>
<dbReference type="InterPro" id="IPR015390">
    <property type="entry name" value="Rabaptin_Rab5-bd_dom"/>
</dbReference>
<keyword evidence="8" id="KW-1185">Reference proteome</keyword>
<keyword evidence="3" id="KW-0862">Zinc</keyword>
<dbReference type="SMART" id="SM00064">
    <property type="entry name" value="FYVE"/>
    <property type="match status" value="1"/>
</dbReference>
<sequence length="454" mass="52426">MATADETTVSLENSAVDGEVSNENQHEISTSSEIQPSKSNENLNSSNTSSDLEKDLNNAPSNAQLDKTLTCEMCINYEANLAKLQQTERELREQLAAKEQLVDRYENELSGERVYRTELENNMRTLSAENEKMVKETIAMNQEFVEQLNEFEKLREATLAGMKNELKKSSDKYLLLEADMITLSHKYQKLLGLNRQKAEEMRDQIIDFPQSVEELQILCLQLREELIEARSAKEHSVAELKDELTLMQEQLKEEQIDRKRVEEQISKEYSKVTADLDFARNQLEGLHLESQRVEERNRQMEAYKKLISESEAKVANMQKERVELEKVIAEYRQKCTTQQKELDNIESVQKDFVVLSQGLQIQLEKIRQAEQEVRWQFDEDVSNCNQCEIAFSPKRPKLHCLHCGKIFCHNCLKQTIPSGPHRKPAKVCEVCHTLLNRDSAPYFSKQSGISNNNS</sequence>
<dbReference type="GO" id="GO:0006897">
    <property type="term" value="P:endocytosis"/>
    <property type="evidence" value="ECO:0007669"/>
    <property type="project" value="InterPro"/>
</dbReference>
<name>A0A914BUS3_9BILA</name>
<dbReference type="Gene3D" id="1.20.5.730">
    <property type="entry name" value="Single helix bin"/>
    <property type="match status" value="1"/>
</dbReference>
<evidence type="ECO:0000313" key="8">
    <source>
        <dbReference type="Proteomes" id="UP000887540"/>
    </source>
</evidence>
<dbReference type="PANTHER" id="PTHR31179:SF7">
    <property type="entry name" value="FYVE-TYPE DOMAIN-CONTAINING PROTEIN"/>
    <property type="match status" value="1"/>
</dbReference>
<dbReference type="Gene3D" id="3.30.40.10">
    <property type="entry name" value="Zinc/RING finger domain, C3HC4 (zinc finger)"/>
    <property type="match status" value="1"/>
</dbReference>
<proteinExistence type="predicted"/>
<evidence type="ECO:0000256" key="5">
    <source>
        <dbReference type="SAM" id="Coils"/>
    </source>
</evidence>
<dbReference type="SUPFAM" id="SSF57903">
    <property type="entry name" value="FYVE/PHD zinc finger"/>
    <property type="match status" value="1"/>
</dbReference>
<reference evidence="9" key="1">
    <citation type="submission" date="2022-11" db="UniProtKB">
        <authorList>
            <consortium name="WormBaseParasite"/>
        </authorList>
    </citation>
    <scope>IDENTIFICATION</scope>
</reference>
<dbReference type="FunFam" id="1.20.5.730:FF:000005">
    <property type="entry name" value="RABaptiN (Rab effector)"/>
    <property type="match status" value="1"/>
</dbReference>
<dbReference type="GO" id="GO:0005096">
    <property type="term" value="F:GTPase activator activity"/>
    <property type="evidence" value="ECO:0007669"/>
    <property type="project" value="InterPro"/>
</dbReference>
<keyword evidence="5" id="KW-0175">Coiled coil</keyword>
<keyword evidence="1" id="KW-0479">Metal-binding</keyword>
<keyword evidence="2 4" id="KW-0863">Zinc-finger</keyword>
<dbReference type="CDD" id="cd15739">
    <property type="entry name" value="FYVE_RABE_unchar"/>
    <property type="match status" value="1"/>
</dbReference>
<evidence type="ECO:0000256" key="1">
    <source>
        <dbReference type="ARBA" id="ARBA00022723"/>
    </source>
</evidence>
<feature type="compositionally biased region" description="Polar residues" evidence="6">
    <location>
        <begin position="21"/>
        <end position="36"/>
    </location>
</feature>
<dbReference type="Pfam" id="PF01363">
    <property type="entry name" value="FYVE"/>
    <property type="match status" value="1"/>
</dbReference>
<evidence type="ECO:0000256" key="2">
    <source>
        <dbReference type="ARBA" id="ARBA00022771"/>
    </source>
</evidence>
<dbReference type="GO" id="GO:0008270">
    <property type="term" value="F:zinc ion binding"/>
    <property type="evidence" value="ECO:0007669"/>
    <property type="project" value="UniProtKB-KW"/>
</dbReference>
<feature type="compositionally biased region" description="Polar residues" evidence="6">
    <location>
        <begin position="1"/>
        <end position="13"/>
    </location>
</feature>
<dbReference type="InterPro" id="IPR003914">
    <property type="entry name" value="Rabaptin"/>
</dbReference>
<feature type="coiled-coil region" evidence="5">
    <location>
        <begin position="74"/>
        <end position="136"/>
    </location>
</feature>
<protein>
    <submittedName>
        <fullName evidence="9">FYVE-type domain-containing protein</fullName>
    </submittedName>
</protein>
<dbReference type="PANTHER" id="PTHR31179">
    <property type="entry name" value="RAB GTPASE-BINDING EFFECTOR PROTEIN"/>
    <property type="match status" value="1"/>
</dbReference>
<dbReference type="Proteomes" id="UP000887540">
    <property type="component" value="Unplaced"/>
</dbReference>
<dbReference type="WBParaSite" id="ACRNAN_Path_1038.g3979.t1">
    <property type="protein sequence ID" value="ACRNAN_Path_1038.g3979.t1"/>
    <property type="gene ID" value="ACRNAN_Path_1038.g3979"/>
</dbReference>
<feature type="domain" description="FYVE-type" evidence="7">
    <location>
        <begin position="378"/>
        <end position="436"/>
    </location>
</feature>
<dbReference type="InterPro" id="IPR013083">
    <property type="entry name" value="Znf_RING/FYVE/PHD"/>
</dbReference>
<evidence type="ECO:0000259" key="7">
    <source>
        <dbReference type="PROSITE" id="PS50178"/>
    </source>
</evidence>
<evidence type="ECO:0000256" key="3">
    <source>
        <dbReference type="ARBA" id="ARBA00022833"/>
    </source>
</evidence>
<dbReference type="InterPro" id="IPR017455">
    <property type="entry name" value="Znf_FYVE-rel"/>
</dbReference>